<sequence length="117" mass="12864">MAIQERLLQFKLHIIIAAISAVALFSLLRHGPSFSTVLSFFWPLLLSTGFFLAAVALLLRISPPPSDDAVPSPGEDLIDYVSSGLPEPHCSVENEEDELAGDEEEEEEQRGDQKKSQ</sequence>
<reference evidence="2" key="1">
    <citation type="journal article" date="2022" name="Nat. Commun.">
        <title>Chromosome evolution and the genetic basis of agronomically important traits in greater yam.</title>
        <authorList>
            <person name="Bredeson J.V."/>
            <person name="Lyons J.B."/>
            <person name="Oniyinde I.O."/>
            <person name="Okereke N.R."/>
            <person name="Kolade O."/>
            <person name="Nnabue I."/>
            <person name="Nwadili C.O."/>
            <person name="Hribova E."/>
            <person name="Parker M."/>
            <person name="Nwogha J."/>
            <person name="Shu S."/>
            <person name="Carlson J."/>
            <person name="Kariba R."/>
            <person name="Muthemba S."/>
            <person name="Knop K."/>
            <person name="Barton G.J."/>
            <person name="Sherwood A.V."/>
            <person name="Lopez-Montes A."/>
            <person name="Asiedu R."/>
            <person name="Jamnadass R."/>
            <person name="Muchugi A."/>
            <person name="Goodstein D."/>
            <person name="Egesi C.N."/>
            <person name="Featherston J."/>
            <person name="Asfaw A."/>
            <person name="Simpson G.G."/>
            <person name="Dolezel J."/>
            <person name="Hendre P.S."/>
            <person name="Van Deynze A."/>
            <person name="Kumar P.L."/>
            <person name="Obidiegwu J.E."/>
            <person name="Bhattacharjee R."/>
            <person name="Rokhsar D.S."/>
        </authorList>
    </citation>
    <scope>NUCLEOTIDE SEQUENCE [LARGE SCALE GENOMIC DNA]</scope>
    <source>
        <strain evidence="2">cv. TDa95/00328</strain>
    </source>
</reference>
<organism evidence="1 2">
    <name type="scientific">Dioscorea alata</name>
    <name type="common">Purple yam</name>
    <dbReference type="NCBI Taxonomy" id="55571"/>
    <lineage>
        <taxon>Eukaryota</taxon>
        <taxon>Viridiplantae</taxon>
        <taxon>Streptophyta</taxon>
        <taxon>Embryophyta</taxon>
        <taxon>Tracheophyta</taxon>
        <taxon>Spermatophyta</taxon>
        <taxon>Magnoliopsida</taxon>
        <taxon>Liliopsida</taxon>
        <taxon>Dioscoreales</taxon>
        <taxon>Dioscoreaceae</taxon>
        <taxon>Dioscorea</taxon>
    </lineage>
</organism>
<evidence type="ECO:0000313" key="1">
    <source>
        <dbReference type="EMBL" id="KAH7660609.1"/>
    </source>
</evidence>
<keyword evidence="2" id="KW-1185">Reference proteome</keyword>
<comment type="caution">
    <text evidence="1">The sequence shown here is derived from an EMBL/GenBank/DDBJ whole genome shotgun (WGS) entry which is preliminary data.</text>
</comment>
<protein>
    <submittedName>
        <fullName evidence="1">Uncharacterized protein</fullName>
    </submittedName>
</protein>
<dbReference type="EMBL" id="CM037025">
    <property type="protein sequence ID" value="KAH7660609.1"/>
    <property type="molecule type" value="Genomic_DNA"/>
</dbReference>
<proteinExistence type="predicted"/>
<dbReference type="Proteomes" id="UP000827976">
    <property type="component" value="Chromosome 15"/>
</dbReference>
<evidence type="ECO:0000313" key="2">
    <source>
        <dbReference type="Proteomes" id="UP000827976"/>
    </source>
</evidence>
<name>A0ACB7UJK5_DIOAL</name>
<accession>A0ACB7UJK5</accession>
<gene>
    <name evidence="1" type="ORF">IHE45_15G004100</name>
</gene>